<dbReference type="RefSeq" id="WP_065528358.1">
    <property type="nucleotide sequence ID" value="NZ_CP016537.2"/>
</dbReference>
<gene>
    <name evidence="5" type="ORF">BBI08_12280</name>
</gene>
<dbReference type="InterPro" id="IPR028082">
    <property type="entry name" value="Peripla_BP_I"/>
</dbReference>
<dbReference type="GO" id="GO:0003700">
    <property type="term" value="F:DNA-binding transcription factor activity"/>
    <property type="evidence" value="ECO:0007669"/>
    <property type="project" value="TreeGrafter"/>
</dbReference>
<dbReference type="Proteomes" id="UP000092687">
    <property type="component" value="Chromosome"/>
</dbReference>
<dbReference type="KEGG" id="phc:BBI08_12280"/>
<keyword evidence="3" id="KW-0804">Transcription</keyword>
<dbReference type="InterPro" id="IPR010982">
    <property type="entry name" value="Lambda_DNA-bd_dom_sf"/>
</dbReference>
<dbReference type="Pfam" id="PF00356">
    <property type="entry name" value="LacI"/>
    <property type="match status" value="1"/>
</dbReference>
<sequence length="345" mass="38098">MSLKIKDIAKMAGVSPATVSKAINNYHGVNEATKKKVLDIIKQTGYQPNFSAKSLATKKSNLIGLIYAGKVNVEFTHPFFTEVVTAFKKNIGQLGFDILMFSNENFSQDNGSYLARCKHFHVDGCIIITGEEIEDSIYELVNSEIPCIGIDLVLDGPHSSYVMTDNITLASKVVQHLYLSSVRNIGFIGGQQDSEVTKLRGQGYLQAMNQFGLEVREEWVEYGDYYEDSGYTAMKKILQAPKRPEAVFAASDMMAFGALMAIKEAGLKVPEDIRLVGCDDIDACRYSAPTLSTVKQDKERLGKLAAYMLNDLINGKAELQPVFIDSELIVRESCGSLINKNKITS</sequence>
<feature type="domain" description="HTH lacI-type" evidence="4">
    <location>
        <begin position="3"/>
        <end position="57"/>
    </location>
</feature>
<dbReference type="CDD" id="cd01392">
    <property type="entry name" value="HTH_LacI"/>
    <property type="match status" value="1"/>
</dbReference>
<evidence type="ECO:0000256" key="3">
    <source>
        <dbReference type="ARBA" id="ARBA00023163"/>
    </source>
</evidence>
<dbReference type="Gene3D" id="1.10.260.40">
    <property type="entry name" value="lambda repressor-like DNA-binding domains"/>
    <property type="match status" value="1"/>
</dbReference>
<proteinExistence type="predicted"/>
<protein>
    <submittedName>
        <fullName evidence="5">LacI family transcriptional regulator</fullName>
    </submittedName>
</protein>
<dbReference type="SUPFAM" id="SSF53822">
    <property type="entry name" value="Periplasmic binding protein-like I"/>
    <property type="match status" value="1"/>
</dbReference>
<evidence type="ECO:0000313" key="5">
    <source>
        <dbReference type="EMBL" id="ANU14603.1"/>
    </source>
</evidence>
<evidence type="ECO:0000256" key="1">
    <source>
        <dbReference type="ARBA" id="ARBA00023015"/>
    </source>
</evidence>
<dbReference type="PANTHER" id="PTHR30146">
    <property type="entry name" value="LACI-RELATED TRANSCRIPTIONAL REPRESSOR"/>
    <property type="match status" value="1"/>
</dbReference>
<accession>A0A1C7DTT1</accession>
<dbReference type="STRING" id="1215089.BBI08_12280"/>
<dbReference type="GO" id="GO:0000976">
    <property type="term" value="F:transcription cis-regulatory region binding"/>
    <property type="evidence" value="ECO:0007669"/>
    <property type="project" value="TreeGrafter"/>
</dbReference>
<dbReference type="AlphaFoldDB" id="A0A1C7DTT1"/>
<reference evidence="6" key="1">
    <citation type="submission" date="2016-07" db="EMBL/GenBank/DDBJ databases">
        <authorList>
            <person name="See-Too W.S."/>
        </authorList>
    </citation>
    <scope>NUCLEOTIDE SEQUENCE [LARGE SCALE GENOMIC DNA]</scope>
    <source>
        <strain evidence="6">DSM 24743</strain>
    </source>
</reference>
<keyword evidence="6" id="KW-1185">Reference proteome</keyword>
<evidence type="ECO:0000313" key="6">
    <source>
        <dbReference type="Proteomes" id="UP000092687"/>
    </source>
</evidence>
<name>A0A1C7DTT1_9BACL</name>
<evidence type="ECO:0000256" key="2">
    <source>
        <dbReference type="ARBA" id="ARBA00023125"/>
    </source>
</evidence>
<organism evidence="5 6">
    <name type="scientific">Planococcus halocryophilus</name>
    <dbReference type="NCBI Taxonomy" id="1215089"/>
    <lineage>
        <taxon>Bacteria</taxon>
        <taxon>Bacillati</taxon>
        <taxon>Bacillota</taxon>
        <taxon>Bacilli</taxon>
        <taxon>Bacillales</taxon>
        <taxon>Caryophanaceae</taxon>
        <taxon>Planococcus</taxon>
    </lineage>
</organism>
<dbReference type="PROSITE" id="PS50932">
    <property type="entry name" value="HTH_LACI_2"/>
    <property type="match status" value="1"/>
</dbReference>
<keyword evidence="1" id="KW-0805">Transcription regulation</keyword>
<dbReference type="PANTHER" id="PTHR30146:SF109">
    <property type="entry name" value="HTH-TYPE TRANSCRIPTIONAL REGULATOR GALS"/>
    <property type="match status" value="1"/>
</dbReference>
<reference evidence="6" key="2">
    <citation type="submission" date="2016-10" db="EMBL/GenBank/DDBJ databases">
        <authorList>
            <person name="See-Too W.S."/>
        </authorList>
    </citation>
    <scope>NUCLEOTIDE SEQUENCE [LARGE SCALE GENOMIC DNA]</scope>
    <source>
        <strain evidence="6">DSM 24743</strain>
    </source>
</reference>
<evidence type="ECO:0000259" key="4">
    <source>
        <dbReference type="PROSITE" id="PS50932"/>
    </source>
</evidence>
<dbReference type="InterPro" id="IPR000843">
    <property type="entry name" value="HTH_LacI"/>
</dbReference>
<dbReference type="SMART" id="SM00354">
    <property type="entry name" value="HTH_LACI"/>
    <property type="match status" value="1"/>
</dbReference>
<keyword evidence="2" id="KW-0238">DNA-binding</keyword>
<dbReference type="SUPFAM" id="SSF47413">
    <property type="entry name" value="lambda repressor-like DNA-binding domains"/>
    <property type="match status" value="1"/>
</dbReference>
<dbReference type="EMBL" id="CP016537">
    <property type="protein sequence ID" value="ANU14603.1"/>
    <property type="molecule type" value="Genomic_DNA"/>
</dbReference>
<dbReference type="OrthoDB" id="9775106at2"/>
<dbReference type="PROSITE" id="PS00356">
    <property type="entry name" value="HTH_LACI_1"/>
    <property type="match status" value="1"/>
</dbReference>
<dbReference type="InterPro" id="IPR046335">
    <property type="entry name" value="LacI/GalR-like_sensor"/>
</dbReference>
<dbReference type="Pfam" id="PF13377">
    <property type="entry name" value="Peripla_BP_3"/>
    <property type="match status" value="1"/>
</dbReference>
<dbReference type="CDD" id="cd06267">
    <property type="entry name" value="PBP1_LacI_sugar_binding-like"/>
    <property type="match status" value="1"/>
</dbReference>
<dbReference type="Gene3D" id="3.40.50.2300">
    <property type="match status" value="2"/>
</dbReference>